<reference evidence="1" key="1">
    <citation type="submission" date="2021-01" db="EMBL/GenBank/DDBJ databases">
        <authorList>
            <person name="Sun Q."/>
        </authorList>
    </citation>
    <scope>NUCLEOTIDE SEQUENCE</scope>
    <source>
        <strain evidence="1">YIM B02566</strain>
    </source>
</reference>
<organism evidence="1 2">
    <name type="scientific">Taklimakanibacter albus</name>
    <dbReference type="NCBI Taxonomy" id="2800327"/>
    <lineage>
        <taxon>Bacteria</taxon>
        <taxon>Pseudomonadati</taxon>
        <taxon>Pseudomonadota</taxon>
        <taxon>Alphaproteobacteria</taxon>
        <taxon>Hyphomicrobiales</taxon>
        <taxon>Aestuariivirgaceae</taxon>
        <taxon>Taklimakanibacter</taxon>
    </lineage>
</organism>
<sequence length="135" mass="15338">MSIDPRNWMWNEACAFIERAENLHRHFFQPQLTDAPAASWVPPIDIFEDDDNVILVVALPGVAPDDLDIRMDGSTVVIRGRQHLPRLARNALIHRLEIPHGGFERRVHLPAGWGPTSRSEFKDGLLTLVFGREDI</sequence>
<evidence type="ECO:0000313" key="1">
    <source>
        <dbReference type="EMBL" id="MBK1864939.1"/>
    </source>
</evidence>
<keyword evidence="2" id="KW-1185">Reference proteome</keyword>
<protein>
    <submittedName>
        <fullName evidence="1">Hsp20/alpha crystallin family protein</fullName>
    </submittedName>
</protein>
<comment type="caution">
    <text evidence="1">The sequence shown here is derived from an EMBL/GenBank/DDBJ whole genome shotgun (WGS) entry which is preliminary data.</text>
</comment>
<name>A0ACC5QX26_9HYPH</name>
<gene>
    <name evidence="1" type="ORF">JHL16_01110</name>
</gene>
<proteinExistence type="predicted"/>
<dbReference type="Proteomes" id="UP000616151">
    <property type="component" value="Unassembled WGS sequence"/>
</dbReference>
<accession>A0ACC5QX26</accession>
<evidence type="ECO:0000313" key="2">
    <source>
        <dbReference type="Proteomes" id="UP000616151"/>
    </source>
</evidence>
<dbReference type="EMBL" id="JAENHL010000003">
    <property type="protein sequence ID" value="MBK1864939.1"/>
    <property type="molecule type" value="Genomic_DNA"/>
</dbReference>